<reference evidence="2" key="1">
    <citation type="journal article" date="2008" name="Nat. Genet.">
        <title>The Pristionchus pacificus genome provides a unique perspective on nematode lifestyle and parasitism.</title>
        <authorList>
            <person name="Dieterich C."/>
            <person name="Clifton S.W."/>
            <person name="Schuster L.N."/>
            <person name="Chinwalla A."/>
            <person name="Delehaunty K."/>
            <person name="Dinkelacker I."/>
            <person name="Fulton L."/>
            <person name="Fulton R."/>
            <person name="Godfrey J."/>
            <person name="Minx P."/>
            <person name="Mitreva M."/>
            <person name="Roeseler W."/>
            <person name="Tian H."/>
            <person name="Witte H."/>
            <person name="Yang S.P."/>
            <person name="Wilson R.K."/>
            <person name="Sommer R.J."/>
        </authorList>
    </citation>
    <scope>NUCLEOTIDE SEQUENCE [LARGE SCALE GENOMIC DNA]</scope>
    <source>
        <strain evidence="2">PS312</strain>
    </source>
</reference>
<evidence type="ECO:0000313" key="1">
    <source>
        <dbReference type="EnsemblMetazoa" id="PPA37202.1"/>
    </source>
</evidence>
<name>A0A2A6BTV8_PRIPA</name>
<sequence>MKTSKYSRHAHHRFNTIDINGDRVISRDEGHGFLLNSTDLARVKRTVANVSWFAAMDTIGDG</sequence>
<protein>
    <submittedName>
        <fullName evidence="1">Uncharacterized protein</fullName>
    </submittedName>
</protein>
<accession>A0A8R1YVC3</accession>
<dbReference type="Proteomes" id="UP000005239">
    <property type="component" value="Unassembled WGS sequence"/>
</dbReference>
<reference evidence="1" key="2">
    <citation type="submission" date="2022-06" db="UniProtKB">
        <authorList>
            <consortium name="EnsemblMetazoa"/>
        </authorList>
    </citation>
    <scope>IDENTIFICATION</scope>
    <source>
        <strain evidence="1">PS312</strain>
    </source>
</reference>
<organism evidence="1 2">
    <name type="scientific">Pristionchus pacificus</name>
    <name type="common">Parasitic nematode worm</name>
    <dbReference type="NCBI Taxonomy" id="54126"/>
    <lineage>
        <taxon>Eukaryota</taxon>
        <taxon>Metazoa</taxon>
        <taxon>Ecdysozoa</taxon>
        <taxon>Nematoda</taxon>
        <taxon>Chromadorea</taxon>
        <taxon>Rhabditida</taxon>
        <taxon>Rhabditina</taxon>
        <taxon>Diplogasteromorpha</taxon>
        <taxon>Diplogasteroidea</taxon>
        <taxon>Neodiplogasteridae</taxon>
        <taxon>Pristionchus</taxon>
    </lineage>
</organism>
<dbReference type="AlphaFoldDB" id="A0A2A6BTV8"/>
<keyword evidence="2" id="KW-1185">Reference proteome</keyword>
<proteinExistence type="predicted"/>
<gene>
    <name evidence="1" type="primary">WBGene00275571</name>
</gene>
<accession>A0A2A6BTV8</accession>
<dbReference type="EnsemblMetazoa" id="PPA37202.1">
    <property type="protein sequence ID" value="PPA37202.1"/>
    <property type="gene ID" value="WBGene00275571"/>
</dbReference>
<evidence type="ECO:0000313" key="2">
    <source>
        <dbReference type="Proteomes" id="UP000005239"/>
    </source>
</evidence>